<comment type="cofactor">
    <cofactor evidence="1">
        <name>Ca(2+)</name>
        <dbReference type="ChEBI" id="CHEBI:29108"/>
    </cofactor>
</comment>
<evidence type="ECO:0000259" key="10">
    <source>
        <dbReference type="PROSITE" id="PS51175"/>
    </source>
</evidence>
<evidence type="ECO:0000256" key="9">
    <source>
        <dbReference type="SAM" id="SignalP"/>
    </source>
</evidence>
<dbReference type="InterPro" id="IPR011050">
    <property type="entry name" value="Pectin_lyase_fold/virulence"/>
</dbReference>
<evidence type="ECO:0000313" key="12">
    <source>
        <dbReference type="Proteomes" id="UP000530060"/>
    </source>
</evidence>
<dbReference type="SMART" id="SM00710">
    <property type="entry name" value="PbH1"/>
    <property type="match status" value="8"/>
</dbReference>
<evidence type="ECO:0000256" key="3">
    <source>
        <dbReference type="ARBA" id="ARBA00022525"/>
    </source>
</evidence>
<dbReference type="GO" id="GO:0005576">
    <property type="term" value="C:extracellular region"/>
    <property type="evidence" value="ECO:0007669"/>
    <property type="project" value="UniProtKB-SubCell"/>
</dbReference>
<dbReference type="InterPro" id="IPR026444">
    <property type="entry name" value="Secre_tail"/>
</dbReference>
<dbReference type="PROSITE" id="PS51175">
    <property type="entry name" value="CBM6"/>
    <property type="match status" value="1"/>
</dbReference>
<keyword evidence="5 9" id="KW-0732">Signal</keyword>
<keyword evidence="4" id="KW-0479">Metal-binding</keyword>
<dbReference type="InterPro" id="IPR044060">
    <property type="entry name" value="Bacterial_rp_domain"/>
</dbReference>
<dbReference type="InterPro" id="IPR005084">
    <property type="entry name" value="CBM6"/>
</dbReference>
<reference evidence="11 12" key="1">
    <citation type="submission" date="2020-06" db="EMBL/GenBank/DDBJ databases">
        <authorList>
            <person name="Criscuolo A."/>
        </authorList>
    </citation>
    <scope>NUCLEOTIDE SEQUENCE [LARGE SCALE GENOMIC DNA]</scope>
    <source>
        <strain evidence="12">CIP 111411</strain>
    </source>
</reference>
<dbReference type="InterPro" id="IPR008979">
    <property type="entry name" value="Galactose-bd-like_sf"/>
</dbReference>
<dbReference type="InterPro" id="IPR052052">
    <property type="entry name" value="Polysaccharide_Lyase_9"/>
</dbReference>
<comment type="caution">
    <text evidence="11">The sequence shown here is derived from an EMBL/GenBank/DDBJ whole genome shotgun (WGS) entry which is preliminary data.</text>
</comment>
<accession>A0A6V6Z8H2</accession>
<dbReference type="Gene3D" id="2.160.20.10">
    <property type="entry name" value="Single-stranded right-handed beta-helix, Pectin lyase-like"/>
    <property type="match status" value="1"/>
</dbReference>
<dbReference type="InterPro" id="IPR006626">
    <property type="entry name" value="PbH1"/>
</dbReference>
<sequence>MKKKLTSLFGVLWLFPLCMFSQIYVSPTGTAGNPGTLSSPTTLANAIVTVSPGQTIYMRGGTYSIASTILIERANSGASANLKRIEAYNSEVPILDFSAQTESSSNRGIVLDGLYWYFKGITIRNAGDNGMLLSGNNNTIDNCIFEKNRDTGLQLSRYTTSYTSISQWPSNNLILNCESFDNKDSGSENADGFAAKLTCGQGNIFRGCISHNNIDDGWDLYTKTDTGPIGIILFENCVAYNNGTLTTSGTSGSGDKNGFKLGGEGIAVNHIVRRCIAYGNGQHGFTDNNNLGSIEMSNNTSYNNAESNFNFRTGGTHQFRNNLSFNSGSSDKKTGTDVSNSNVWWINNVSTNGGSLVVSSADFVTLTAPTVTKNADGSPNLGNFLTLSASSDLINAGVSATGITFNGTAPDLGARESGGTPVTNYTLTTTANPTAGGSIVRSPNATSYAAGTAVTLTATPASGYTFTSWSNGATTATITVTMNANNTITANFTATTTSYTLTTTAAPAAGGSISRSPNAASYTSGTVVTLTATPASGYTFASWSNGATTASTTVTMNANTTITANFTATTTSYTLTTTASPAAGGSISRSPNAASYTSGTVVTLTATPASGYTFASWSNGATTASTTVTMNANTTITATFSPVTTGNTTLRIDDNTTTTNGYCGADGSRQSSYTGADGGFYINLSNSAAKGIDYSINVPSAGTYTIKFRYANGSSSSASVAKVVLNGATAIASLGFPKTTNWSTWSTTADATVTLVSGINRIRLETTVSSEFANIDWLEITGNSPTAASCSSSAKLASSNKAIAETASVSVSEAVVSPNPAENSINLIVTATETKEANITLSSVNGQILVSKKQILANGQNVIAVNEHSISAGLYILTVQAADIQKSIKVIVK</sequence>
<dbReference type="Proteomes" id="UP000530060">
    <property type="component" value="Unassembled WGS sequence"/>
</dbReference>
<dbReference type="Pfam" id="PF18998">
    <property type="entry name" value="Flg_new_2"/>
    <property type="match status" value="3"/>
</dbReference>
<protein>
    <submittedName>
        <fullName evidence="11">Cell wall-binding protein</fullName>
    </submittedName>
</protein>
<dbReference type="InterPro" id="IPR053868">
    <property type="entry name" value="Pel9A-like_beta_helix"/>
</dbReference>
<evidence type="ECO:0000256" key="6">
    <source>
        <dbReference type="ARBA" id="ARBA00022837"/>
    </source>
</evidence>
<dbReference type="GO" id="GO:0016837">
    <property type="term" value="F:carbon-oxygen lyase activity, acting on polysaccharides"/>
    <property type="evidence" value="ECO:0007669"/>
    <property type="project" value="TreeGrafter"/>
</dbReference>
<keyword evidence="6" id="KW-0106">Calcium</keyword>
<dbReference type="RefSeq" id="WP_180910276.1">
    <property type="nucleotide sequence ID" value="NZ_CAIJDP010000086.1"/>
</dbReference>
<evidence type="ECO:0000256" key="4">
    <source>
        <dbReference type="ARBA" id="ARBA00022723"/>
    </source>
</evidence>
<feature type="signal peptide" evidence="9">
    <location>
        <begin position="1"/>
        <end position="31"/>
    </location>
</feature>
<dbReference type="Pfam" id="PF18962">
    <property type="entry name" value="Por_Secre_tail"/>
    <property type="match status" value="1"/>
</dbReference>
<dbReference type="InterPro" id="IPR012334">
    <property type="entry name" value="Pectin_lyas_fold"/>
</dbReference>
<dbReference type="NCBIfam" id="TIGR04183">
    <property type="entry name" value="Por_Secre_tail"/>
    <property type="match status" value="1"/>
</dbReference>
<keyword evidence="3" id="KW-0964">Secreted</keyword>
<dbReference type="SUPFAM" id="SSF49785">
    <property type="entry name" value="Galactose-binding domain-like"/>
    <property type="match status" value="1"/>
</dbReference>
<evidence type="ECO:0000256" key="2">
    <source>
        <dbReference type="ARBA" id="ARBA00004613"/>
    </source>
</evidence>
<evidence type="ECO:0000313" key="11">
    <source>
        <dbReference type="EMBL" id="CAD0008113.1"/>
    </source>
</evidence>
<dbReference type="GO" id="GO:0046872">
    <property type="term" value="F:metal ion binding"/>
    <property type="evidence" value="ECO:0007669"/>
    <property type="project" value="UniProtKB-KW"/>
</dbReference>
<dbReference type="PANTHER" id="PTHR40088">
    <property type="entry name" value="PECTATE LYASE (EUROFUNG)"/>
    <property type="match status" value="1"/>
</dbReference>
<feature type="chain" id="PRO_5027883492" evidence="9">
    <location>
        <begin position="32"/>
        <end position="893"/>
    </location>
</feature>
<dbReference type="GO" id="GO:0030246">
    <property type="term" value="F:carbohydrate binding"/>
    <property type="evidence" value="ECO:0007669"/>
    <property type="project" value="InterPro"/>
</dbReference>
<dbReference type="Pfam" id="PF22842">
    <property type="entry name" value="Pel9A-like_beta_helix"/>
    <property type="match status" value="1"/>
</dbReference>
<gene>
    <name evidence="11" type="ORF">FLAT13_04194</name>
</gene>
<evidence type="ECO:0000256" key="1">
    <source>
        <dbReference type="ARBA" id="ARBA00001913"/>
    </source>
</evidence>
<keyword evidence="7" id="KW-0456">Lyase</keyword>
<dbReference type="PANTHER" id="PTHR40088:SF1">
    <property type="entry name" value="PECTATE LYASE PEL9"/>
    <property type="match status" value="1"/>
</dbReference>
<feature type="domain" description="CBM6" evidence="10">
    <location>
        <begin position="648"/>
        <end position="781"/>
    </location>
</feature>
<dbReference type="SUPFAM" id="SSF51126">
    <property type="entry name" value="Pectin lyase-like"/>
    <property type="match status" value="1"/>
</dbReference>
<dbReference type="EMBL" id="CAIJDP010000086">
    <property type="protein sequence ID" value="CAD0008113.1"/>
    <property type="molecule type" value="Genomic_DNA"/>
</dbReference>
<evidence type="ECO:0000256" key="5">
    <source>
        <dbReference type="ARBA" id="ARBA00022729"/>
    </source>
</evidence>
<proteinExistence type="inferred from homology"/>
<organism evidence="11 12">
    <name type="scientific">Flavobacterium salmonis</name>
    <dbReference type="NCBI Taxonomy" id="2654844"/>
    <lineage>
        <taxon>Bacteria</taxon>
        <taxon>Pseudomonadati</taxon>
        <taxon>Bacteroidota</taxon>
        <taxon>Flavobacteriia</taxon>
        <taxon>Flavobacteriales</taxon>
        <taxon>Flavobacteriaceae</taxon>
        <taxon>Flavobacterium</taxon>
    </lineage>
</organism>
<dbReference type="Gene3D" id="2.60.120.260">
    <property type="entry name" value="Galactose-binding domain-like"/>
    <property type="match status" value="1"/>
</dbReference>
<keyword evidence="12" id="KW-1185">Reference proteome</keyword>
<comment type="similarity">
    <text evidence="8">Belongs to the polysaccharide lyase 9 family.</text>
</comment>
<name>A0A6V6Z8H2_9FLAO</name>
<evidence type="ECO:0000256" key="8">
    <source>
        <dbReference type="ARBA" id="ARBA00038263"/>
    </source>
</evidence>
<dbReference type="InterPro" id="IPR006584">
    <property type="entry name" value="Cellulose-bd_IV"/>
</dbReference>
<dbReference type="SMART" id="SM00606">
    <property type="entry name" value="CBD_IV"/>
    <property type="match status" value="1"/>
</dbReference>
<evidence type="ECO:0000256" key="7">
    <source>
        <dbReference type="ARBA" id="ARBA00023239"/>
    </source>
</evidence>
<comment type="subcellular location">
    <subcellularLocation>
        <location evidence="2">Secreted</location>
    </subcellularLocation>
</comment>
<dbReference type="AlphaFoldDB" id="A0A6V6Z8H2"/>